<dbReference type="AlphaFoldDB" id="A0A517U366"/>
<dbReference type="Proteomes" id="UP000317909">
    <property type="component" value="Chromosome"/>
</dbReference>
<gene>
    <name evidence="2" type="ORF">I41_42700</name>
</gene>
<keyword evidence="1" id="KW-0472">Membrane</keyword>
<feature type="transmembrane region" description="Helical" evidence="1">
    <location>
        <begin position="56"/>
        <end position="73"/>
    </location>
</feature>
<accession>A0A517U366</accession>
<dbReference type="KEGG" id="llh:I41_42700"/>
<reference evidence="2 3" key="1">
    <citation type="submission" date="2019-02" db="EMBL/GenBank/DDBJ databases">
        <title>Deep-cultivation of Planctomycetes and their phenomic and genomic characterization uncovers novel biology.</title>
        <authorList>
            <person name="Wiegand S."/>
            <person name="Jogler M."/>
            <person name="Boedeker C."/>
            <person name="Pinto D."/>
            <person name="Vollmers J."/>
            <person name="Rivas-Marin E."/>
            <person name="Kohn T."/>
            <person name="Peeters S.H."/>
            <person name="Heuer A."/>
            <person name="Rast P."/>
            <person name="Oberbeckmann S."/>
            <person name="Bunk B."/>
            <person name="Jeske O."/>
            <person name="Meyerdierks A."/>
            <person name="Storesund J.E."/>
            <person name="Kallscheuer N."/>
            <person name="Luecker S."/>
            <person name="Lage O.M."/>
            <person name="Pohl T."/>
            <person name="Merkel B.J."/>
            <person name="Hornburger P."/>
            <person name="Mueller R.-W."/>
            <person name="Bruemmer F."/>
            <person name="Labrenz M."/>
            <person name="Spormann A.M."/>
            <person name="Op den Camp H."/>
            <person name="Overmann J."/>
            <person name="Amann R."/>
            <person name="Jetten M.S.M."/>
            <person name="Mascher T."/>
            <person name="Medema M.H."/>
            <person name="Devos D.P."/>
            <person name="Kaster A.-K."/>
            <person name="Ovreas L."/>
            <person name="Rohde M."/>
            <person name="Galperin M.Y."/>
            <person name="Jogler C."/>
        </authorList>
    </citation>
    <scope>NUCLEOTIDE SEQUENCE [LARGE SCALE GENOMIC DNA]</scope>
    <source>
        <strain evidence="2 3">I41</strain>
    </source>
</reference>
<name>A0A517U366_9BACT</name>
<dbReference type="Pfam" id="PF04306">
    <property type="entry name" value="DUF456"/>
    <property type="match status" value="1"/>
</dbReference>
<feature type="transmembrane region" description="Helical" evidence="1">
    <location>
        <begin position="31"/>
        <end position="49"/>
    </location>
</feature>
<dbReference type="OrthoDB" id="215610at2"/>
<keyword evidence="1" id="KW-0812">Transmembrane</keyword>
<evidence type="ECO:0000256" key="1">
    <source>
        <dbReference type="SAM" id="Phobius"/>
    </source>
</evidence>
<dbReference type="EMBL" id="CP036339">
    <property type="protein sequence ID" value="QDT75061.1"/>
    <property type="molecule type" value="Genomic_DNA"/>
</dbReference>
<evidence type="ECO:0000313" key="3">
    <source>
        <dbReference type="Proteomes" id="UP000317909"/>
    </source>
</evidence>
<organism evidence="2 3">
    <name type="scientific">Lacipirellula limnantheis</name>
    <dbReference type="NCBI Taxonomy" id="2528024"/>
    <lineage>
        <taxon>Bacteria</taxon>
        <taxon>Pseudomonadati</taxon>
        <taxon>Planctomycetota</taxon>
        <taxon>Planctomycetia</taxon>
        <taxon>Pirellulales</taxon>
        <taxon>Lacipirellulaceae</taxon>
        <taxon>Lacipirellula</taxon>
    </lineage>
</organism>
<protein>
    <recommendedName>
        <fullName evidence="4">DUF456 domain-containing protein</fullName>
    </recommendedName>
</protein>
<feature type="transmembrane region" description="Helical" evidence="1">
    <location>
        <begin position="183"/>
        <end position="208"/>
    </location>
</feature>
<keyword evidence="3" id="KW-1185">Reference proteome</keyword>
<keyword evidence="1" id="KW-1133">Transmembrane helix</keyword>
<feature type="transmembrane region" description="Helical" evidence="1">
    <location>
        <begin position="79"/>
        <end position="105"/>
    </location>
</feature>
<feature type="transmembrane region" description="Helical" evidence="1">
    <location>
        <begin position="140"/>
        <end position="162"/>
    </location>
</feature>
<proteinExistence type="predicted"/>
<evidence type="ECO:0000313" key="2">
    <source>
        <dbReference type="EMBL" id="QDT75061.1"/>
    </source>
</evidence>
<dbReference type="InterPro" id="IPR007403">
    <property type="entry name" value="DUF456"/>
</dbReference>
<feature type="transmembrane region" description="Helical" evidence="1">
    <location>
        <begin position="117"/>
        <end position="134"/>
    </location>
</feature>
<sequence length="209" mass="21101">MGTIAHAVRHARAANDFTNLSPRSAGAVNPWLYYTLALLLICGGGICWLTNLFSLPGNWILLGLAALFAWLASDTGGHGISWTTVGIMAGLAVLGEVIEFFAGAAGAAKQGASRRSIVYSLIGGMAGSIGGAMLGLPVPVIGSVIAALLGGSLGAFAGAYLGEKSIERPHSESMAVARGAFAGRLWGTVGKFAVGAVMLGVMTVDALIG</sequence>
<evidence type="ECO:0008006" key="4">
    <source>
        <dbReference type="Google" id="ProtNLM"/>
    </source>
</evidence>